<dbReference type="Pfam" id="PF01408">
    <property type="entry name" value="GFO_IDH_MocA"/>
    <property type="match status" value="1"/>
</dbReference>
<organism evidence="3 4">
    <name type="scientific">Algimonas porphyrae</name>
    <dbReference type="NCBI Taxonomy" id="1128113"/>
    <lineage>
        <taxon>Bacteria</taxon>
        <taxon>Pseudomonadati</taxon>
        <taxon>Pseudomonadota</taxon>
        <taxon>Alphaproteobacteria</taxon>
        <taxon>Maricaulales</taxon>
        <taxon>Robiginitomaculaceae</taxon>
        <taxon>Algimonas</taxon>
    </lineage>
</organism>
<name>A0ABQ5V349_9PROT</name>
<sequence length="360" mass="39734">MKQYGIIGCGMMGMEHINNINLLDGAQVCSVYDPVTELAALAAARAGGASVKSSIADMLADDALDAVVIVSPNFRHVEQLETVARHRTVPILCEKPLYTDPDQVTRLDAFIRDYSGPVWVAMEYRYMPPIARLIAQSASVTGGVRMLSIREHRFPFLPKIGHWNRFNRNTGGTLVEKCCHFFDLMRLITGAEPVRVSASAGQAVNHLKERYDGQTPDIWDTGYVLFDFDNGSRAMLELCMFADGSLWNEEISAVGEQGKIECRLPGPHRFWPGEMDSIPHPQLTVAPRSPKNPVTTDIPIDPQLLEAGDHHGSTFYQHQRFLQVVRGEAPVEVTLDDGRRAVEMGLAAQAAASNHSVVTL</sequence>
<evidence type="ECO:0000313" key="4">
    <source>
        <dbReference type="Proteomes" id="UP001161390"/>
    </source>
</evidence>
<accession>A0ABQ5V349</accession>
<dbReference type="PANTHER" id="PTHR43593">
    <property type="match status" value="1"/>
</dbReference>
<dbReference type="InterPro" id="IPR004104">
    <property type="entry name" value="Gfo/Idh/MocA-like_OxRdtase_C"/>
</dbReference>
<proteinExistence type="predicted"/>
<evidence type="ECO:0008006" key="5">
    <source>
        <dbReference type="Google" id="ProtNLM"/>
    </source>
</evidence>
<gene>
    <name evidence="3" type="ORF">GCM10007854_23390</name>
</gene>
<evidence type="ECO:0000259" key="2">
    <source>
        <dbReference type="Pfam" id="PF02894"/>
    </source>
</evidence>
<evidence type="ECO:0000259" key="1">
    <source>
        <dbReference type="Pfam" id="PF01408"/>
    </source>
</evidence>
<dbReference type="EMBL" id="BSNJ01000005">
    <property type="protein sequence ID" value="GLQ21384.1"/>
    <property type="molecule type" value="Genomic_DNA"/>
</dbReference>
<dbReference type="Pfam" id="PF02894">
    <property type="entry name" value="GFO_IDH_MocA_C"/>
    <property type="match status" value="1"/>
</dbReference>
<reference evidence="3" key="2">
    <citation type="submission" date="2023-01" db="EMBL/GenBank/DDBJ databases">
        <title>Draft genome sequence of Algimonas porphyrae strain NBRC 108216.</title>
        <authorList>
            <person name="Sun Q."/>
            <person name="Mori K."/>
        </authorList>
    </citation>
    <scope>NUCLEOTIDE SEQUENCE</scope>
    <source>
        <strain evidence="3">NBRC 108216</strain>
    </source>
</reference>
<dbReference type="InterPro" id="IPR050424">
    <property type="entry name" value="Gfo-Idh-MocA_inositol_DH"/>
</dbReference>
<feature type="domain" description="Gfo/Idh/MocA-like oxidoreductase N-terminal" evidence="1">
    <location>
        <begin position="3"/>
        <end position="120"/>
    </location>
</feature>
<dbReference type="Gene3D" id="3.30.360.10">
    <property type="entry name" value="Dihydrodipicolinate Reductase, domain 2"/>
    <property type="match status" value="1"/>
</dbReference>
<comment type="caution">
    <text evidence="3">The sequence shown here is derived from an EMBL/GenBank/DDBJ whole genome shotgun (WGS) entry which is preliminary data.</text>
</comment>
<dbReference type="InterPro" id="IPR036291">
    <property type="entry name" value="NAD(P)-bd_dom_sf"/>
</dbReference>
<dbReference type="SUPFAM" id="SSF51735">
    <property type="entry name" value="NAD(P)-binding Rossmann-fold domains"/>
    <property type="match status" value="1"/>
</dbReference>
<dbReference type="InterPro" id="IPR000683">
    <property type="entry name" value="Gfo/Idh/MocA-like_OxRdtase_N"/>
</dbReference>
<dbReference type="SUPFAM" id="SSF55347">
    <property type="entry name" value="Glyceraldehyde-3-phosphate dehydrogenase-like, C-terminal domain"/>
    <property type="match status" value="1"/>
</dbReference>
<dbReference type="PANTHER" id="PTHR43593:SF1">
    <property type="entry name" value="INOSITOL 2-DEHYDROGENASE"/>
    <property type="match status" value="1"/>
</dbReference>
<keyword evidence="4" id="KW-1185">Reference proteome</keyword>
<dbReference type="Proteomes" id="UP001161390">
    <property type="component" value="Unassembled WGS sequence"/>
</dbReference>
<dbReference type="RefSeq" id="WP_284372873.1">
    <property type="nucleotide sequence ID" value="NZ_BSNJ01000005.1"/>
</dbReference>
<dbReference type="Gene3D" id="3.40.50.720">
    <property type="entry name" value="NAD(P)-binding Rossmann-like Domain"/>
    <property type="match status" value="1"/>
</dbReference>
<reference evidence="3" key="1">
    <citation type="journal article" date="2014" name="Int. J. Syst. Evol. Microbiol.">
        <title>Complete genome of a new Firmicutes species belonging to the dominant human colonic microbiota ('Ruminococcus bicirculans') reveals two chromosomes and a selective capacity to utilize plant glucans.</title>
        <authorList>
            <consortium name="NISC Comparative Sequencing Program"/>
            <person name="Wegmann U."/>
            <person name="Louis P."/>
            <person name="Goesmann A."/>
            <person name="Henrissat B."/>
            <person name="Duncan S.H."/>
            <person name="Flint H.J."/>
        </authorList>
    </citation>
    <scope>NUCLEOTIDE SEQUENCE</scope>
    <source>
        <strain evidence="3">NBRC 108216</strain>
    </source>
</reference>
<protein>
    <recommendedName>
        <fullName evidence="5">Gfo/Idh/MocA family oxidoreductase</fullName>
    </recommendedName>
</protein>
<feature type="domain" description="Gfo/Idh/MocA-like oxidoreductase C-terminal" evidence="2">
    <location>
        <begin position="142"/>
        <end position="360"/>
    </location>
</feature>
<evidence type="ECO:0000313" key="3">
    <source>
        <dbReference type="EMBL" id="GLQ21384.1"/>
    </source>
</evidence>